<gene>
    <name evidence="2" type="ORF">ENSA7_00860</name>
</gene>
<sequence length="158" mass="17154">MRAVITCALAMLITTQTGCAGARQTSSTQADPCADFEVQVETYWSAAIKAQALQHGGEIELEKRSGVVNKMDRISEDWVMMRTSVCKDHFVRALISKDEYAARVRCFDDRLERQRTLAQALAGEGELAAVEGAVNQLVAAPPSCQTHTASDPDPGDQP</sequence>
<dbReference type="Proteomes" id="UP000238823">
    <property type="component" value="Unassembled WGS sequence"/>
</dbReference>
<protein>
    <recommendedName>
        <fullName evidence="4">Lipoprotein</fullName>
    </recommendedName>
</protein>
<comment type="caution">
    <text evidence="2">The sequence shown here is derived from an EMBL/GenBank/DDBJ whole genome shotgun (WGS) entry which is preliminary data.</text>
</comment>
<dbReference type="RefSeq" id="WP_106087199.1">
    <property type="nucleotide sequence ID" value="NZ_PVNL01000002.1"/>
</dbReference>
<dbReference type="OrthoDB" id="9847673at2"/>
<keyword evidence="1" id="KW-0732">Signal</keyword>
<reference evidence="2 3" key="1">
    <citation type="submission" date="2018-03" db="EMBL/GenBank/DDBJ databases">
        <title>Draft Genome Sequences of the Obligatory Marine Myxobacteria Enhygromyxa salina SWB007.</title>
        <authorList>
            <person name="Poehlein A."/>
            <person name="Moghaddam J.A."/>
            <person name="Harms H."/>
            <person name="Alanjari M."/>
            <person name="Koenig G.M."/>
            <person name="Daniel R."/>
            <person name="Schaeberle T.F."/>
        </authorList>
    </citation>
    <scope>NUCLEOTIDE SEQUENCE [LARGE SCALE GENOMIC DNA]</scope>
    <source>
        <strain evidence="2 3">SWB007</strain>
    </source>
</reference>
<proteinExistence type="predicted"/>
<evidence type="ECO:0000256" key="1">
    <source>
        <dbReference type="SAM" id="SignalP"/>
    </source>
</evidence>
<evidence type="ECO:0000313" key="3">
    <source>
        <dbReference type="Proteomes" id="UP000238823"/>
    </source>
</evidence>
<organism evidence="2 3">
    <name type="scientific">Enhygromyxa salina</name>
    <dbReference type="NCBI Taxonomy" id="215803"/>
    <lineage>
        <taxon>Bacteria</taxon>
        <taxon>Pseudomonadati</taxon>
        <taxon>Myxococcota</taxon>
        <taxon>Polyangia</taxon>
        <taxon>Nannocystales</taxon>
        <taxon>Nannocystaceae</taxon>
        <taxon>Enhygromyxa</taxon>
    </lineage>
</organism>
<dbReference type="EMBL" id="PVNL01000002">
    <property type="protein sequence ID" value="PRQ10137.1"/>
    <property type="molecule type" value="Genomic_DNA"/>
</dbReference>
<evidence type="ECO:0000313" key="2">
    <source>
        <dbReference type="EMBL" id="PRQ10137.1"/>
    </source>
</evidence>
<evidence type="ECO:0008006" key="4">
    <source>
        <dbReference type="Google" id="ProtNLM"/>
    </source>
</evidence>
<feature type="signal peptide" evidence="1">
    <location>
        <begin position="1"/>
        <end position="22"/>
    </location>
</feature>
<feature type="chain" id="PRO_5015603568" description="Lipoprotein" evidence="1">
    <location>
        <begin position="23"/>
        <end position="158"/>
    </location>
</feature>
<accession>A0A2S9YYI3</accession>
<dbReference type="AlphaFoldDB" id="A0A2S9YYI3"/>
<name>A0A2S9YYI3_9BACT</name>